<organism evidence="4 5">
    <name type="scientific">Saccharomonospora piscinae</name>
    <dbReference type="NCBI Taxonomy" id="687388"/>
    <lineage>
        <taxon>Bacteria</taxon>
        <taxon>Bacillati</taxon>
        <taxon>Actinomycetota</taxon>
        <taxon>Actinomycetes</taxon>
        <taxon>Pseudonocardiales</taxon>
        <taxon>Pseudonocardiaceae</taxon>
        <taxon>Saccharomonospora</taxon>
    </lineage>
</organism>
<protein>
    <submittedName>
        <fullName evidence="4">TetR family transcriptional regulator</fullName>
    </submittedName>
</protein>
<dbReference type="Pfam" id="PF00440">
    <property type="entry name" value="TetR_N"/>
    <property type="match status" value="1"/>
</dbReference>
<evidence type="ECO:0000256" key="2">
    <source>
        <dbReference type="PROSITE-ProRule" id="PRU00335"/>
    </source>
</evidence>
<sequence>MSVPSPPPWSDRERGEIALDLVARHEHGGQRADAVRNRARVLDAASRIAARCGAGNLTMDAVAAEAAVGKGTVFRHFGDRAGLLIALLDRAEHELQAAMLSGPPPLGPGAPPRDRLHAFGTAVLRHERRHQDLYLAAVADAQRRFSAPAQRVRHRHVAMLVGTLVPGADADLLAHGLLGYLDPVLTYHLRRQRGLDEGRLEAGWADLVDRVCR</sequence>
<dbReference type="PROSITE" id="PS50977">
    <property type="entry name" value="HTH_TETR_2"/>
    <property type="match status" value="1"/>
</dbReference>
<name>A0A1V9ACK5_SACPI</name>
<dbReference type="SUPFAM" id="SSF46689">
    <property type="entry name" value="Homeodomain-like"/>
    <property type="match status" value="1"/>
</dbReference>
<dbReference type="GO" id="GO:0000976">
    <property type="term" value="F:transcription cis-regulatory region binding"/>
    <property type="evidence" value="ECO:0007669"/>
    <property type="project" value="TreeGrafter"/>
</dbReference>
<dbReference type="GO" id="GO:0003700">
    <property type="term" value="F:DNA-binding transcription factor activity"/>
    <property type="evidence" value="ECO:0007669"/>
    <property type="project" value="TreeGrafter"/>
</dbReference>
<dbReference type="PANTHER" id="PTHR30055">
    <property type="entry name" value="HTH-TYPE TRANSCRIPTIONAL REGULATOR RUTR"/>
    <property type="match status" value="1"/>
</dbReference>
<dbReference type="STRING" id="1962155.B1813_01565"/>
<comment type="caution">
    <text evidence="4">The sequence shown here is derived from an EMBL/GenBank/DDBJ whole genome shotgun (WGS) entry which is preliminary data.</text>
</comment>
<feature type="DNA-binding region" description="H-T-H motif" evidence="2">
    <location>
        <begin position="58"/>
        <end position="77"/>
    </location>
</feature>
<dbReference type="EMBL" id="MWIH01000002">
    <property type="protein sequence ID" value="OQO94803.1"/>
    <property type="molecule type" value="Genomic_DNA"/>
</dbReference>
<reference evidence="4 5" key="1">
    <citation type="submission" date="2017-02" db="EMBL/GenBank/DDBJ databases">
        <title>Draft genome of Saccharomonospora sp. 154.</title>
        <authorList>
            <person name="Alonso-Carmona G.S."/>
            <person name="De La Haba R."/>
            <person name="Vera-Gargallo B."/>
            <person name="Sandoval-Trujillo A.H."/>
            <person name="Ramirez-Duran N."/>
            <person name="Ventosa A."/>
        </authorList>
    </citation>
    <scope>NUCLEOTIDE SEQUENCE [LARGE SCALE GENOMIC DNA]</scope>
    <source>
        <strain evidence="4 5">LRS4.154</strain>
    </source>
</reference>
<evidence type="ECO:0000259" key="3">
    <source>
        <dbReference type="PROSITE" id="PS50977"/>
    </source>
</evidence>
<evidence type="ECO:0000313" key="5">
    <source>
        <dbReference type="Proteomes" id="UP000192591"/>
    </source>
</evidence>
<dbReference type="PRINTS" id="PR00455">
    <property type="entry name" value="HTHTETR"/>
</dbReference>
<dbReference type="InterPro" id="IPR050109">
    <property type="entry name" value="HTH-type_TetR-like_transc_reg"/>
</dbReference>
<dbReference type="Gene3D" id="1.10.357.10">
    <property type="entry name" value="Tetracycline Repressor, domain 2"/>
    <property type="match status" value="1"/>
</dbReference>
<evidence type="ECO:0000256" key="1">
    <source>
        <dbReference type="ARBA" id="ARBA00023125"/>
    </source>
</evidence>
<feature type="domain" description="HTH tetR-type" evidence="3">
    <location>
        <begin position="35"/>
        <end position="95"/>
    </location>
</feature>
<proteinExistence type="predicted"/>
<dbReference type="AlphaFoldDB" id="A0A1V9ACK5"/>
<accession>A0A1V9ACK5</accession>
<dbReference type="RefSeq" id="WP_081190233.1">
    <property type="nucleotide sequence ID" value="NZ_MWIH01000002.1"/>
</dbReference>
<dbReference type="PANTHER" id="PTHR30055:SF209">
    <property type="entry name" value="POSSIBLE TRANSCRIPTIONAL REGULATORY PROTEIN (PROBABLY TETR-FAMILY)"/>
    <property type="match status" value="1"/>
</dbReference>
<keyword evidence="1 2" id="KW-0238">DNA-binding</keyword>
<dbReference type="InterPro" id="IPR001647">
    <property type="entry name" value="HTH_TetR"/>
</dbReference>
<evidence type="ECO:0000313" key="4">
    <source>
        <dbReference type="EMBL" id="OQO94803.1"/>
    </source>
</evidence>
<dbReference type="InterPro" id="IPR009057">
    <property type="entry name" value="Homeodomain-like_sf"/>
</dbReference>
<keyword evidence="5" id="KW-1185">Reference proteome</keyword>
<gene>
    <name evidence="4" type="ORF">B1813_01565</name>
</gene>
<dbReference type="Proteomes" id="UP000192591">
    <property type="component" value="Unassembled WGS sequence"/>
</dbReference>